<proteinExistence type="predicted"/>
<dbReference type="OrthoDB" id="10366272at2759"/>
<feature type="region of interest" description="Disordered" evidence="1">
    <location>
        <begin position="20"/>
        <end position="51"/>
    </location>
</feature>
<evidence type="ECO:0000256" key="1">
    <source>
        <dbReference type="SAM" id="MobiDB-lite"/>
    </source>
</evidence>
<accession>A0A397TNF0</accession>
<feature type="compositionally biased region" description="Acidic residues" evidence="1">
    <location>
        <begin position="20"/>
        <end position="37"/>
    </location>
</feature>
<evidence type="ECO:0000313" key="3">
    <source>
        <dbReference type="Proteomes" id="UP000265703"/>
    </source>
</evidence>
<comment type="caution">
    <text evidence="2">The sequence shown here is derived from an EMBL/GenBank/DDBJ whole genome shotgun (WGS) entry which is preliminary data.</text>
</comment>
<dbReference type="AlphaFoldDB" id="A0A397TNF0"/>
<dbReference type="SUPFAM" id="SSF50978">
    <property type="entry name" value="WD40 repeat-like"/>
    <property type="match status" value="1"/>
</dbReference>
<gene>
    <name evidence="2" type="ORF">C1645_730642</name>
</gene>
<name>A0A397TNF0_9GLOM</name>
<dbReference type="EMBL" id="QKYT01000001">
    <property type="protein sequence ID" value="RIA99720.1"/>
    <property type="molecule type" value="Genomic_DNA"/>
</dbReference>
<sequence length="282" mass="33341">MSQSSNNSIKIDVISEISVENDDNSSIESPVETDDEIFSEKNDKPHNGKPITMIEVSPKETYLVIFSKKDKSFIGWNVENVENVENEFQLDYHRSFVEELKKSDDTFEHEIEIRKFCVSDDKKLAYIYNYNCEYIHYKSYEVISLSKYDKLYLLFSNIYIHEWDFLTENSIRIFGNKEEIKASDIRIFSSEKFIWLKIKDEIIINSIKLGIPIISLDANNVFTKIDVKNRPPEIQQQSVKEVKTLKEQTNIQTFDYIDFYTINDIYSSVMLNDWKKMVKNLF</sequence>
<dbReference type="Proteomes" id="UP000265703">
    <property type="component" value="Unassembled WGS sequence"/>
</dbReference>
<keyword evidence="3" id="KW-1185">Reference proteome</keyword>
<reference evidence="2 3" key="1">
    <citation type="submission" date="2018-06" db="EMBL/GenBank/DDBJ databases">
        <title>Comparative genomics reveals the genomic features of Rhizophagus irregularis, R. cerebriforme, R. diaphanum and Gigaspora rosea, and their symbiotic lifestyle signature.</title>
        <authorList>
            <person name="Morin E."/>
            <person name="San Clemente H."/>
            <person name="Chen E.C.H."/>
            <person name="De La Providencia I."/>
            <person name="Hainaut M."/>
            <person name="Kuo A."/>
            <person name="Kohler A."/>
            <person name="Murat C."/>
            <person name="Tang N."/>
            <person name="Roy S."/>
            <person name="Loubradou J."/>
            <person name="Henrissat B."/>
            <person name="Grigoriev I.V."/>
            <person name="Corradi N."/>
            <person name="Roux C."/>
            <person name="Martin F.M."/>
        </authorList>
    </citation>
    <scope>NUCLEOTIDE SEQUENCE [LARGE SCALE GENOMIC DNA]</scope>
    <source>
        <strain evidence="2 3">DAOM 227022</strain>
    </source>
</reference>
<organism evidence="2 3">
    <name type="scientific">Glomus cerebriforme</name>
    <dbReference type="NCBI Taxonomy" id="658196"/>
    <lineage>
        <taxon>Eukaryota</taxon>
        <taxon>Fungi</taxon>
        <taxon>Fungi incertae sedis</taxon>
        <taxon>Mucoromycota</taxon>
        <taxon>Glomeromycotina</taxon>
        <taxon>Glomeromycetes</taxon>
        <taxon>Glomerales</taxon>
        <taxon>Glomeraceae</taxon>
        <taxon>Glomus</taxon>
    </lineage>
</organism>
<evidence type="ECO:0000313" key="2">
    <source>
        <dbReference type="EMBL" id="RIA99720.1"/>
    </source>
</evidence>
<protein>
    <submittedName>
        <fullName evidence="2">Uncharacterized protein</fullName>
    </submittedName>
</protein>
<dbReference type="InterPro" id="IPR036322">
    <property type="entry name" value="WD40_repeat_dom_sf"/>
</dbReference>